<organism evidence="2 3">
    <name type="scientific">Populus alba x Populus x berolinensis</name>
    <dbReference type="NCBI Taxonomy" id="444605"/>
    <lineage>
        <taxon>Eukaryota</taxon>
        <taxon>Viridiplantae</taxon>
        <taxon>Streptophyta</taxon>
        <taxon>Embryophyta</taxon>
        <taxon>Tracheophyta</taxon>
        <taxon>Spermatophyta</taxon>
        <taxon>Magnoliopsida</taxon>
        <taxon>eudicotyledons</taxon>
        <taxon>Gunneridae</taxon>
        <taxon>Pentapetalae</taxon>
        <taxon>rosids</taxon>
        <taxon>fabids</taxon>
        <taxon>Malpighiales</taxon>
        <taxon>Salicaceae</taxon>
        <taxon>Saliceae</taxon>
        <taxon>Populus</taxon>
    </lineage>
</organism>
<sequence>MNKRDRGDDSRNSSSTDRNAGSQGILNGSVDFLNPIAMMTFKIQAQQTGLQSFFLKACMAITAELSDLCFKVFSLIFCLNKLTIDLSTRGPVNLDWNASFQRVCRFQPYISRGCIVHRNSDLDYLDALLLRGFTAPSSDSKLRKLAGRIEPI</sequence>
<dbReference type="Proteomes" id="UP001164929">
    <property type="component" value="Chromosome 12"/>
</dbReference>
<protein>
    <submittedName>
        <fullName evidence="2">Uncharacterized protein</fullName>
    </submittedName>
</protein>
<comment type="caution">
    <text evidence="2">The sequence shown here is derived from an EMBL/GenBank/DDBJ whole genome shotgun (WGS) entry which is preliminary data.</text>
</comment>
<feature type="region of interest" description="Disordered" evidence="1">
    <location>
        <begin position="1"/>
        <end position="23"/>
    </location>
</feature>
<name>A0AAD6M3Z9_9ROSI</name>
<gene>
    <name evidence="2" type="ORF">NC653_029758</name>
</gene>
<accession>A0AAD6M3Z9</accession>
<reference evidence="2" key="1">
    <citation type="journal article" date="2023" name="Mol. Ecol. Resour.">
        <title>Chromosome-level genome assembly of a triploid poplar Populus alba 'Berolinensis'.</title>
        <authorList>
            <person name="Chen S."/>
            <person name="Yu Y."/>
            <person name="Wang X."/>
            <person name="Wang S."/>
            <person name="Zhang T."/>
            <person name="Zhou Y."/>
            <person name="He R."/>
            <person name="Meng N."/>
            <person name="Wang Y."/>
            <person name="Liu W."/>
            <person name="Liu Z."/>
            <person name="Liu J."/>
            <person name="Guo Q."/>
            <person name="Huang H."/>
            <person name="Sederoff R.R."/>
            <person name="Wang G."/>
            <person name="Qu G."/>
            <person name="Chen S."/>
        </authorList>
    </citation>
    <scope>NUCLEOTIDE SEQUENCE</scope>
    <source>
        <strain evidence="2">SC-2020</strain>
    </source>
</reference>
<dbReference type="EMBL" id="JAQIZT010000012">
    <property type="protein sequence ID" value="KAJ6977954.1"/>
    <property type="molecule type" value="Genomic_DNA"/>
</dbReference>
<proteinExistence type="predicted"/>
<evidence type="ECO:0000256" key="1">
    <source>
        <dbReference type="SAM" id="MobiDB-lite"/>
    </source>
</evidence>
<keyword evidence="3" id="KW-1185">Reference proteome</keyword>
<evidence type="ECO:0000313" key="2">
    <source>
        <dbReference type="EMBL" id="KAJ6977954.1"/>
    </source>
</evidence>
<dbReference type="AlphaFoldDB" id="A0AAD6M3Z9"/>
<feature type="compositionally biased region" description="Basic and acidic residues" evidence="1">
    <location>
        <begin position="1"/>
        <end position="11"/>
    </location>
</feature>
<evidence type="ECO:0000313" key="3">
    <source>
        <dbReference type="Proteomes" id="UP001164929"/>
    </source>
</evidence>